<comment type="cofactor">
    <cofactor evidence="1 4">
        <name>pyridoxal 5'-phosphate</name>
        <dbReference type="ChEBI" id="CHEBI:597326"/>
    </cofactor>
</comment>
<keyword evidence="2 3" id="KW-0663">Pyridoxal phosphate</keyword>
<organism evidence="5 6">
    <name type="scientific">Rhodocyclus tenuis</name>
    <name type="common">Rhodospirillum tenue</name>
    <dbReference type="NCBI Taxonomy" id="1066"/>
    <lineage>
        <taxon>Bacteria</taxon>
        <taxon>Pseudomonadati</taxon>
        <taxon>Pseudomonadota</taxon>
        <taxon>Betaproteobacteria</taxon>
        <taxon>Rhodocyclales</taxon>
        <taxon>Rhodocyclaceae</taxon>
        <taxon>Rhodocyclus</taxon>
    </lineage>
</organism>
<evidence type="ECO:0000256" key="3">
    <source>
        <dbReference type="PIRSR" id="PIRSR001434-2"/>
    </source>
</evidence>
<dbReference type="FunFam" id="3.40.640.10:FF:000046">
    <property type="entry name" value="Cystathionine gamma-lyase"/>
    <property type="match status" value="1"/>
</dbReference>
<evidence type="ECO:0000256" key="2">
    <source>
        <dbReference type="ARBA" id="ARBA00022898"/>
    </source>
</evidence>
<dbReference type="RefSeq" id="WP_153116773.1">
    <property type="nucleotide sequence ID" value="NZ_JACIGE010000007.1"/>
</dbReference>
<dbReference type="GO" id="GO:0019346">
    <property type="term" value="P:transsulfuration"/>
    <property type="evidence" value="ECO:0007669"/>
    <property type="project" value="InterPro"/>
</dbReference>
<keyword evidence="5" id="KW-0456">Lyase</keyword>
<evidence type="ECO:0000313" key="5">
    <source>
        <dbReference type="EMBL" id="MBB4247812.1"/>
    </source>
</evidence>
<evidence type="ECO:0000256" key="4">
    <source>
        <dbReference type="RuleBase" id="RU362118"/>
    </source>
</evidence>
<dbReference type="InterPro" id="IPR015421">
    <property type="entry name" value="PyrdxlP-dep_Trfase_major"/>
</dbReference>
<dbReference type="Proteomes" id="UP000587070">
    <property type="component" value="Unassembled WGS sequence"/>
</dbReference>
<dbReference type="SUPFAM" id="SSF53383">
    <property type="entry name" value="PLP-dependent transferases"/>
    <property type="match status" value="1"/>
</dbReference>
<proteinExistence type="inferred from homology"/>
<dbReference type="OrthoDB" id="9805807at2"/>
<dbReference type="GO" id="GO:0030170">
    <property type="term" value="F:pyridoxal phosphate binding"/>
    <property type="evidence" value="ECO:0007669"/>
    <property type="project" value="InterPro"/>
</dbReference>
<dbReference type="PIRSF" id="PIRSF001434">
    <property type="entry name" value="CGS"/>
    <property type="match status" value="1"/>
</dbReference>
<dbReference type="InterPro" id="IPR015422">
    <property type="entry name" value="PyrdxlP-dep_Trfase_small"/>
</dbReference>
<dbReference type="InterPro" id="IPR054542">
    <property type="entry name" value="Cys_met_metab_PP"/>
</dbReference>
<comment type="caution">
    <text evidence="5">The sequence shown here is derived from an EMBL/GenBank/DDBJ whole genome shotgun (WGS) entry which is preliminary data.</text>
</comment>
<keyword evidence="6" id="KW-1185">Reference proteome</keyword>
<sequence>MKQERGFATLAVHAGEVPDPNTGASSPNLVMSTTYVTDPDVSFSAEDFGENTPFIYTRWGNPTIAQLEQKLASLEGAEAAIAFASGMAASTGLLLQFLLPGDHLIIADVSYAGVAEFAKDYLPARGIEVSRVDLSDPQNLQQALRPNTRLVYAETPANPILKLTDIAAVAAITHQAGARLIVDSTFATPVATRPLALGADFVVHSLTKYIGGHGDAIGGAVLGRAADLAILRKEVSIHLGGIISPFNAWLILRGLATLPIRMRAHEENALALARWLEQHPQVQRVIYPGLASHPQADLARRQMQNFSGMISFQVKGDAAALARRFAERLEVIHYAVSLGHHRSLIFYLSTRDMLRTSFMLSEAQEATYRSFAGDGIFRFSVGLEDAADLISDLEQAFA</sequence>
<name>A0A840GH36_RHOTE</name>
<dbReference type="Gene3D" id="3.40.640.10">
    <property type="entry name" value="Type I PLP-dependent aspartate aminotransferase-like (Major domain)"/>
    <property type="match status" value="1"/>
</dbReference>
<dbReference type="EC" id="4.4.1.11" evidence="5"/>
<evidence type="ECO:0000256" key="1">
    <source>
        <dbReference type="ARBA" id="ARBA00001933"/>
    </source>
</evidence>
<dbReference type="InterPro" id="IPR015424">
    <property type="entry name" value="PyrdxlP-dep_Trfase"/>
</dbReference>
<dbReference type="Pfam" id="PF01053">
    <property type="entry name" value="Cys_Met_Meta_PP"/>
    <property type="match status" value="1"/>
</dbReference>
<dbReference type="AlphaFoldDB" id="A0A840GH36"/>
<dbReference type="EMBL" id="JACIGE010000007">
    <property type="protein sequence ID" value="MBB4247812.1"/>
    <property type="molecule type" value="Genomic_DNA"/>
</dbReference>
<dbReference type="CDD" id="cd00614">
    <property type="entry name" value="CGS_like"/>
    <property type="match status" value="1"/>
</dbReference>
<dbReference type="GO" id="GO:0005737">
    <property type="term" value="C:cytoplasm"/>
    <property type="evidence" value="ECO:0007669"/>
    <property type="project" value="TreeGrafter"/>
</dbReference>
<feature type="modified residue" description="N6-(pyridoxal phosphate)lysine" evidence="3">
    <location>
        <position position="208"/>
    </location>
</feature>
<dbReference type="PROSITE" id="PS00868">
    <property type="entry name" value="CYS_MET_METAB_PP"/>
    <property type="match status" value="1"/>
</dbReference>
<dbReference type="InterPro" id="IPR000277">
    <property type="entry name" value="Cys/Met-Metab_PyrdxlP-dep_enz"/>
</dbReference>
<dbReference type="GO" id="GO:0018826">
    <property type="term" value="F:methionine gamma-lyase activity"/>
    <property type="evidence" value="ECO:0007669"/>
    <property type="project" value="UniProtKB-EC"/>
</dbReference>
<gene>
    <name evidence="5" type="ORF">GGD90_002197</name>
</gene>
<accession>A0A840GH36</accession>
<reference evidence="5 6" key="1">
    <citation type="submission" date="2020-08" db="EMBL/GenBank/DDBJ databases">
        <title>Genome sequencing of Purple Non-Sulfur Bacteria from various extreme environments.</title>
        <authorList>
            <person name="Mayer M."/>
        </authorList>
    </citation>
    <scope>NUCLEOTIDE SEQUENCE [LARGE SCALE GENOMIC DNA]</scope>
    <source>
        <strain evidence="5 6">2761</strain>
    </source>
</reference>
<dbReference type="Gene3D" id="3.90.1150.10">
    <property type="entry name" value="Aspartate Aminotransferase, domain 1"/>
    <property type="match status" value="1"/>
</dbReference>
<comment type="similarity">
    <text evidence="4">Belongs to the trans-sulfuration enzymes family.</text>
</comment>
<evidence type="ECO:0000313" key="6">
    <source>
        <dbReference type="Proteomes" id="UP000587070"/>
    </source>
</evidence>
<protein>
    <submittedName>
        <fullName evidence="5">Methionine-gamma-lyase</fullName>
        <ecNumber evidence="5">4.4.1.11</ecNumber>
    </submittedName>
</protein>
<dbReference type="PANTHER" id="PTHR11808">
    <property type="entry name" value="TRANS-SULFURATION ENZYME FAMILY MEMBER"/>
    <property type="match status" value="1"/>
</dbReference>